<feature type="region of interest" description="Disordered" evidence="5">
    <location>
        <begin position="1"/>
        <end position="47"/>
    </location>
</feature>
<dbReference type="PROSITE" id="PS00216">
    <property type="entry name" value="SUGAR_TRANSPORT_1"/>
    <property type="match status" value="1"/>
</dbReference>
<evidence type="ECO:0000256" key="4">
    <source>
        <dbReference type="ARBA" id="ARBA00023136"/>
    </source>
</evidence>
<dbReference type="AlphaFoldDB" id="A0A5J5JYS2"/>
<dbReference type="GO" id="GO:0005886">
    <property type="term" value="C:plasma membrane"/>
    <property type="evidence" value="ECO:0007669"/>
    <property type="project" value="UniProtKB-SubCell"/>
</dbReference>
<feature type="transmembrane region" description="Helical" evidence="6">
    <location>
        <begin position="99"/>
        <end position="118"/>
    </location>
</feature>
<dbReference type="Proteomes" id="UP000327011">
    <property type="component" value="Unassembled WGS sequence"/>
</dbReference>
<feature type="transmembrane region" description="Helical" evidence="6">
    <location>
        <begin position="197"/>
        <end position="221"/>
    </location>
</feature>
<gene>
    <name evidence="8" type="ORF">F5972_27650</name>
</gene>
<dbReference type="InterPro" id="IPR020846">
    <property type="entry name" value="MFS_dom"/>
</dbReference>
<feature type="transmembrane region" description="Helical" evidence="6">
    <location>
        <begin position="386"/>
        <end position="406"/>
    </location>
</feature>
<dbReference type="PROSITE" id="PS50850">
    <property type="entry name" value="MFS"/>
    <property type="match status" value="1"/>
</dbReference>
<dbReference type="CDD" id="cd17316">
    <property type="entry name" value="MFS_SV2_like"/>
    <property type="match status" value="1"/>
</dbReference>
<evidence type="ECO:0000256" key="5">
    <source>
        <dbReference type="SAM" id="MobiDB-lite"/>
    </source>
</evidence>
<keyword evidence="2 6" id="KW-0812">Transmembrane</keyword>
<dbReference type="InterPro" id="IPR036259">
    <property type="entry name" value="MFS_trans_sf"/>
</dbReference>
<dbReference type="Pfam" id="PF07690">
    <property type="entry name" value="MFS_1"/>
    <property type="match status" value="1"/>
</dbReference>
<feature type="transmembrane region" description="Helical" evidence="6">
    <location>
        <begin position="295"/>
        <end position="321"/>
    </location>
</feature>
<dbReference type="Pfam" id="PF00083">
    <property type="entry name" value="Sugar_tr"/>
    <property type="match status" value="1"/>
</dbReference>
<sequence length="506" mass="53626">MAPAAGLRAAVPRPSGRDTAARRFRRRRPKRSGGGSPRGTAGAEPAAATQLLRRLTECRRPAVVRRRSRTPTYRFQRESMTTSPDALSAESIGTRLDRLRWSGTHLSILMALGAGWLFDSSEVNLVGSVINPLSEHFQATVEQSSRIFWVWLLGVLFGALAGGVLADRFGRRRLFLVTLLWYSGFTVLTAASPNLEVLYVLRFLTALGVGAEYGIINAAIMEFMPARVRGRSAAAVRGGWPREDGWRRPRRSCGGWSRGRTSTPARPSPGDAPEAPATTHRPALAELVRRYPGRLLLGCVLDLSEAFGYYGLSALLSIVVLKQVHYTDAEIPFFFILGNVGALIGGIGMTLAFDRLGRRWSVGTFYALAAAGIGVLAAATSTGDKGLVLAATMLANAVATGAWTAAYPTFTELFPTHLRAAGIGTSVAVGRIGAAYGALYLPTLAVQIGATASYVLIAAFWSIGAIAMIVWSVSGGVDGARQPLSALSAGARGTAGLSPSAGPLTK</sequence>
<name>A0A5J5JYS2_9ACTN</name>
<feature type="transmembrane region" description="Helical" evidence="6">
    <location>
        <begin position="173"/>
        <end position="191"/>
    </location>
</feature>
<protein>
    <submittedName>
        <fullName evidence="8">MFS transporter</fullName>
    </submittedName>
</protein>
<comment type="caution">
    <text evidence="8">The sequence shown here is derived from an EMBL/GenBank/DDBJ whole genome shotgun (WGS) entry which is preliminary data.</text>
</comment>
<proteinExistence type="predicted"/>
<feature type="compositionally biased region" description="Basic residues" evidence="5">
    <location>
        <begin position="22"/>
        <end position="31"/>
    </location>
</feature>
<dbReference type="PANTHER" id="PTHR23508:SF10">
    <property type="entry name" value="CARBOXYLIC ACID TRANSPORTER PROTEIN HOMOLOG"/>
    <property type="match status" value="1"/>
</dbReference>
<dbReference type="GO" id="GO:0046943">
    <property type="term" value="F:carboxylic acid transmembrane transporter activity"/>
    <property type="evidence" value="ECO:0007669"/>
    <property type="project" value="TreeGrafter"/>
</dbReference>
<accession>A0A5J5JYS2</accession>
<dbReference type="PANTHER" id="PTHR23508">
    <property type="entry name" value="CARBOXYLIC ACID TRANSPORTER PROTEIN HOMOLOG"/>
    <property type="match status" value="1"/>
</dbReference>
<dbReference type="InterPro" id="IPR005828">
    <property type="entry name" value="MFS_sugar_transport-like"/>
</dbReference>
<feature type="domain" description="Major facilitator superfamily (MFS) profile" evidence="7">
    <location>
        <begin position="108"/>
        <end position="476"/>
    </location>
</feature>
<dbReference type="InterPro" id="IPR011701">
    <property type="entry name" value="MFS"/>
</dbReference>
<dbReference type="Gene3D" id="1.20.1250.20">
    <property type="entry name" value="MFS general substrate transporter like domains"/>
    <property type="match status" value="2"/>
</dbReference>
<feature type="transmembrane region" description="Helical" evidence="6">
    <location>
        <begin position="333"/>
        <end position="353"/>
    </location>
</feature>
<organism evidence="8 9">
    <name type="scientific">Microbispora cellulosiformans</name>
    <dbReference type="NCBI Taxonomy" id="2614688"/>
    <lineage>
        <taxon>Bacteria</taxon>
        <taxon>Bacillati</taxon>
        <taxon>Actinomycetota</taxon>
        <taxon>Actinomycetes</taxon>
        <taxon>Streptosporangiales</taxon>
        <taxon>Streptosporangiaceae</taxon>
        <taxon>Microbispora</taxon>
    </lineage>
</organism>
<evidence type="ECO:0000256" key="3">
    <source>
        <dbReference type="ARBA" id="ARBA00022989"/>
    </source>
</evidence>
<keyword evidence="9" id="KW-1185">Reference proteome</keyword>
<dbReference type="EMBL" id="VYTZ01000011">
    <property type="protein sequence ID" value="KAA9375524.1"/>
    <property type="molecule type" value="Genomic_DNA"/>
</dbReference>
<evidence type="ECO:0000256" key="6">
    <source>
        <dbReference type="SAM" id="Phobius"/>
    </source>
</evidence>
<evidence type="ECO:0000313" key="8">
    <source>
        <dbReference type="EMBL" id="KAA9375524.1"/>
    </source>
</evidence>
<feature type="transmembrane region" description="Helical" evidence="6">
    <location>
        <begin position="360"/>
        <end position="380"/>
    </location>
</feature>
<evidence type="ECO:0000256" key="1">
    <source>
        <dbReference type="ARBA" id="ARBA00004651"/>
    </source>
</evidence>
<feature type="transmembrane region" description="Helical" evidence="6">
    <location>
        <begin position="147"/>
        <end position="166"/>
    </location>
</feature>
<feature type="region of interest" description="Disordered" evidence="5">
    <location>
        <begin position="246"/>
        <end position="278"/>
    </location>
</feature>
<reference evidence="8 9" key="1">
    <citation type="submission" date="2019-09" db="EMBL/GenBank/DDBJ databases">
        <title>Screening of Novel Bioactive Compounds from Soil-Associated.</title>
        <authorList>
            <person name="Gong X."/>
        </authorList>
    </citation>
    <scope>NUCLEOTIDE SEQUENCE [LARGE SCALE GENOMIC DNA]</scope>
    <source>
        <strain evidence="8 9">Gxj-6</strain>
    </source>
</reference>
<evidence type="ECO:0000313" key="9">
    <source>
        <dbReference type="Proteomes" id="UP000327011"/>
    </source>
</evidence>
<keyword evidence="4 6" id="KW-0472">Membrane</keyword>
<dbReference type="InterPro" id="IPR005829">
    <property type="entry name" value="Sugar_transporter_CS"/>
</dbReference>
<dbReference type="SUPFAM" id="SSF103473">
    <property type="entry name" value="MFS general substrate transporter"/>
    <property type="match status" value="1"/>
</dbReference>
<feature type="transmembrane region" description="Helical" evidence="6">
    <location>
        <begin position="451"/>
        <end position="473"/>
    </location>
</feature>
<comment type="subcellular location">
    <subcellularLocation>
        <location evidence="1">Cell membrane</location>
        <topology evidence="1">Multi-pass membrane protein</topology>
    </subcellularLocation>
</comment>
<evidence type="ECO:0000259" key="7">
    <source>
        <dbReference type="PROSITE" id="PS50850"/>
    </source>
</evidence>
<feature type="transmembrane region" description="Helical" evidence="6">
    <location>
        <begin position="418"/>
        <end position="439"/>
    </location>
</feature>
<evidence type="ECO:0000256" key="2">
    <source>
        <dbReference type="ARBA" id="ARBA00022692"/>
    </source>
</evidence>
<keyword evidence="3 6" id="KW-1133">Transmembrane helix</keyword>